<dbReference type="Proteomes" id="UP001208567">
    <property type="component" value="Unassembled WGS sequence"/>
</dbReference>
<accession>A0ABQ5N7W3</accession>
<evidence type="ECO:0000259" key="1">
    <source>
        <dbReference type="Pfam" id="PF12671"/>
    </source>
</evidence>
<dbReference type="Pfam" id="PF12671">
    <property type="entry name" value="Amidase_6"/>
    <property type="match status" value="1"/>
</dbReference>
<protein>
    <recommendedName>
        <fullName evidence="1">Putative amidase domain-containing protein</fullName>
    </recommendedName>
</protein>
<dbReference type="RefSeq" id="WP_264850615.1">
    <property type="nucleotide sequence ID" value="NZ_BRXR01000001.1"/>
</dbReference>
<dbReference type="InterPro" id="IPR024301">
    <property type="entry name" value="Amidase_6"/>
</dbReference>
<evidence type="ECO:0000313" key="3">
    <source>
        <dbReference type="Proteomes" id="UP001208567"/>
    </source>
</evidence>
<comment type="caution">
    <text evidence="2">The sequence shown here is derived from an EMBL/GenBank/DDBJ whole genome shotgun (WGS) entry which is preliminary data.</text>
</comment>
<dbReference type="PANTHER" id="PTHR40032:SF1">
    <property type="entry name" value="EXPORTED PROTEIN"/>
    <property type="match status" value="1"/>
</dbReference>
<proteinExistence type="predicted"/>
<keyword evidence="3" id="KW-1185">Reference proteome</keyword>
<evidence type="ECO:0000313" key="2">
    <source>
        <dbReference type="EMBL" id="GLC31333.1"/>
    </source>
</evidence>
<gene>
    <name evidence="2" type="ORF">bsdE14_27430</name>
</gene>
<reference evidence="2 3" key="1">
    <citation type="journal article" date="2024" name="Int. J. Syst. Evol. Microbiol.">
        <title>Clostridium omnivorum sp. nov., isolated from anoxic soil under the treatment of reductive soil disinfestation.</title>
        <authorList>
            <person name="Ueki A."/>
            <person name="Tonouchi A."/>
            <person name="Kaku N."/>
            <person name="Honma S."/>
            <person name="Ueki K."/>
        </authorList>
    </citation>
    <scope>NUCLEOTIDE SEQUENCE [LARGE SCALE GENOMIC DNA]</scope>
    <source>
        <strain evidence="2 3">E14</strain>
    </source>
</reference>
<dbReference type="EMBL" id="BRXR01000001">
    <property type="protein sequence ID" value="GLC31333.1"/>
    <property type="molecule type" value="Genomic_DNA"/>
</dbReference>
<organism evidence="2 3">
    <name type="scientific">Clostridium omnivorum</name>
    <dbReference type="NCBI Taxonomy" id="1604902"/>
    <lineage>
        <taxon>Bacteria</taxon>
        <taxon>Bacillati</taxon>
        <taxon>Bacillota</taxon>
        <taxon>Clostridia</taxon>
        <taxon>Eubacteriales</taxon>
        <taxon>Clostridiaceae</taxon>
        <taxon>Clostridium</taxon>
    </lineage>
</organism>
<sequence length="415" mass="47745">MHTFNHKYNLLKIATIILLFTFYLNNYSPKVYGYMLEPNVNQENQQTPKKEEIKPQEEKLDPKEEIKAEIERIYNERNKALVNGDASILKSDFDTSQRQGLWSMEHEVKRIQYFNQWASERNMEFKNIESTVRIKKLNAGSKSAKAFLEETYKFDYVYKGDEAATLNSFGVGIRHTITLKNNGEKWIVYNDWYTDCFEDALQGYTGFIQENQTSMTTDTIEEYIDKSAWKWKHSYNREKAVEYADKYCGAAWGSTNDFKYNKKYRDYNGIGGDCTNFASQVLGDKEAGGLKQDGTWRCPQKLYGHSEGTSAWVNADGLKNYLVYSGKASVIRKGTFKELTAATPNLPSGAISKIQLGDLICYEKKGQIDHFAIVTGFDSKGYPLVNSHTTDRYHVPWDLGWGDKHIKFLLLHVNG</sequence>
<feature type="domain" description="Putative amidase" evidence="1">
    <location>
        <begin position="234"/>
        <end position="410"/>
    </location>
</feature>
<name>A0ABQ5N7W3_9CLOT</name>
<dbReference type="PANTHER" id="PTHR40032">
    <property type="entry name" value="EXPORTED PROTEIN-RELATED"/>
    <property type="match status" value="1"/>
</dbReference>